<evidence type="ECO:0000313" key="1">
    <source>
        <dbReference type="Proteomes" id="UP000887576"/>
    </source>
</evidence>
<dbReference type="WBParaSite" id="JU765_v2.g9986.t1">
    <property type="protein sequence ID" value="JU765_v2.g9986.t1"/>
    <property type="gene ID" value="JU765_v2.g9986"/>
</dbReference>
<sequence>MMGFCSGEVDNLPVVEPEEIFGFAPHLYIFAAVNIIVNCTVTYLILFHSTQNMKFYKWFLLYSVVTAMIMDLHNSIIYGAYYLLPAMIACCTGICKNWGMYWGSNLNYMIFELDLAVMGFGLCALMIYRYHVLNGTSELMEKKWFILCLFLVSIIYLIPIYIPEILALEGMTNETVIDYINRTAPQYIKVVKTGICSAFVDLKWGMIYFVVAGVCIIFICGLALYYSIKSVLLLRRLRESMSATTYALQKQFIYSVFVQIAVPLFSFVLPVLSIIIITLLGCRISLIYSELFVKSTLLHAPLNGLAVLFTIKPYREALKQMVYKIFPKLKRSNLIQVQTSITGHDNVGQIS</sequence>
<name>A0AC34RSZ3_9BILA</name>
<proteinExistence type="predicted"/>
<organism evidence="1 2">
    <name type="scientific">Panagrolaimus sp. JU765</name>
    <dbReference type="NCBI Taxonomy" id="591449"/>
    <lineage>
        <taxon>Eukaryota</taxon>
        <taxon>Metazoa</taxon>
        <taxon>Ecdysozoa</taxon>
        <taxon>Nematoda</taxon>
        <taxon>Chromadorea</taxon>
        <taxon>Rhabditida</taxon>
        <taxon>Tylenchina</taxon>
        <taxon>Panagrolaimomorpha</taxon>
        <taxon>Panagrolaimoidea</taxon>
        <taxon>Panagrolaimidae</taxon>
        <taxon>Panagrolaimus</taxon>
    </lineage>
</organism>
<protein>
    <submittedName>
        <fullName evidence="2">Uncharacterized protein</fullName>
    </submittedName>
</protein>
<accession>A0AC34RSZ3</accession>
<evidence type="ECO:0000313" key="2">
    <source>
        <dbReference type="WBParaSite" id="JU765_v2.g9986.t1"/>
    </source>
</evidence>
<reference evidence="2" key="1">
    <citation type="submission" date="2022-11" db="UniProtKB">
        <authorList>
            <consortium name="WormBaseParasite"/>
        </authorList>
    </citation>
    <scope>IDENTIFICATION</scope>
</reference>
<dbReference type="Proteomes" id="UP000887576">
    <property type="component" value="Unplaced"/>
</dbReference>